<dbReference type="EMBL" id="FLRE01000007">
    <property type="protein sequence ID" value="SBT30938.1"/>
    <property type="molecule type" value="Genomic_DNA"/>
</dbReference>
<proteinExistence type="predicted"/>
<evidence type="ECO:0000313" key="2">
    <source>
        <dbReference type="Proteomes" id="UP000078550"/>
    </source>
</evidence>
<organism evidence="1 2">
    <name type="scientific">Plasmodium ovale wallikeri</name>
    <dbReference type="NCBI Taxonomy" id="864142"/>
    <lineage>
        <taxon>Eukaryota</taxon>
        <taxon>Sar</taxon>
        <taxon>Alveolata</taxon>
        <taxon>Apicomplexa</taxon>
        <taxon>Aconoidasida</taxon>
        <taxon>Haemosporida</taxon>
        <taxon>Plasmodiidae</taxon>
        <taxon>Plasmodium</taxon>
        <taxon>Plasmodium (Plasmodium)</taxon>
    </lineage>
</organism>
<sequence length="107" mass="11793">MENILFKEKYNSLIHFSFPKTITVGDCPGTPPSIVKNFSRRFCLGHEHLPPPGTTLDGKLVALLSGGKMGTTYHAVAAADVGAYTHSEPREGTVNRWKNESCEFSQR</sequence>
<reference evidence="2" key="1">
    <citation type="submission" date="2016-05" db="EMBL/GenBank/DDBJ databases">
        <authorList>
            <person name="Naeem Raeece"/>
        </authorList>
    </citation>
    <scope>NUCLEOTIDE SEQUENCE [LARGE SCALE GENOMIC DNA]</scope>
</reference>
<evidence type="ECO:0000313" key="1">
    <source>
        <dbReference type="EMBL" id="SBT30938.1"/>
    </source>
</evidence>
<protein>
    <submittedName>
        <fullName evidence="1">Uncharacterized protein</fullName>
    </submittedName>
</protein>
<name>A0A1A8YHB1_PLAOA</name>
<dbReference type="Proteomes" id="UP000078550">
    <property type="component" value="Unassembled WGS sequence"/>
</dbReference>
<gene>
    <name evidence="1" type="ORF">POVWA2_001570</name>
</gene>
<accession>A0A1A8YHB1</accession>
<dbReference type="AlphaFoldDB" id="A0A1A8YHB1"/>